<accession>A0A0R2H159</accession>
<reference evidence="1 2" key="1">
    <citation type="journal article" date="2015" name="Genome Announc.">
        <title>Expanding the biotechnology potential of lactobacilli through comparative genomics of 213 strains and associated genera.</title>
        <authorList>
            <person name="Sun Z."/>
            <person name="Harris H.M."/>
            <person name="McCann A."/>
            <person name="Guo C."/>
            <person name="Argimon S."/>
            <person name="Zhang W."/>
            <person name="Yang X."/>
            <person name="Jeffery I.B."/>
            <person name="Cooney J.C."/>
            <person name="Kagawa T.F."/>
            <person name="Liu W."/>
            <person name="Song Y."/>
            <person name="Salvetti E."/>
            <person name="Wrobel A."/>
            <person name="Rasinkangas P."/>
            <person name="Parkhill J."/>
            <person name="Rea M.C."/>
            <person name="O'Sullivan O."/>
            <person name="Ritari J."/>
            <person name="Douillard F.P."/>
            <person name="Paul Ross R."/>
            <person name="Yang R."/>
            <person name="Briner A.E."/>
            <person name="Felis G.E."/>
            <person name="de Vos W.M."/>
            <person name="Barrangou R."/>
            <person name="Klaenhammer T.R."/>
            <person name="Caufield P.W."/>
            <person name="Cui Y."/>
            <person name="Zhang H."/>
            <person name="O'Toole P.W."/>
        </authorList>
    </citation>
    <scope>NUCLEOTIDE SEQUENCE [LARGE SCALE GENOMIC DNA]</scope>
    <source>
        <strain evidence="1 2">DSM 20410</strain>
    </source>
</reference>
<evidence type="ECO:0000313" key="2">
    <source>
        <dbReference type="Proteomes" id="UP000051992"/>
    </source>
</evidence>
<dbReference type="PATRIC" id="fig|1629.5.peg.964"/>
<proteinExistence type="predicted"/>
<name>A0A0R2H159_WEIVI</name>
<comment type="caution">
    <text evidence="1">The sequence shown here is derived from an EMBL/GenBank/DDBJ whole genome shotgun (WGS) entry which is preliminary data.</text>
</comment>
<dbReference type="Proteomes" id="UP000051992">
    <property type="component" value="Unassembled WGS sequence"/>
</dbReference>
<gene>
    <name evidence="1" type="ORF">IV50_GL000957</name>
</gene>
<evidence type="ECO:0000313" key="1">
    <source>
        <dbReference type="EMBL" id="KRN46672.1"/>
    </source>
</evidence>
<dbReference type="AlphaFoldDB" id="A0A0R2H159"/>
<dbReference type="EMBL" id="JQBM01000002">
    <property type="protein sequence ID" value="KRN46672.1"/>
    <property type="molecule type" value="Genomic_DNA"/>
</dbReference>
<dbReference type="RefSeq" id="WP_057745797.1">
    <property type="nucleotide sequence ID" value="NZ_BJLU01000002.1"/>
</dbReference>
<keyword evidence="2" id="KW-1185">Reference proteome</keyword>
<sequence length="63" mass="6896">MISPAVLSAVEIFAAIMILPTIIYFLGHHFTRPFPKVFNALHLMFGGYMASVFTAALVVLVIS</sequence>
<protein>
    <submittedName>
        <fullName evidence="1">Uncharacterized protein</fullName>
    </submittedName>
</protein>
<organism evidence="1 2">
    <name type="scientific">Weissella viridescens</name>
    <name type="common">Lactobacillus viridescens</name>
    <dbReference type="NCBI Taxonomy" id="1629"/>
    <lineage>
        <taxon>Bacteria</taxon>
        <taxon>Bacillati</taxon>
        <taxon>Bacillota</taxon>
        <taxon>Bacilli</taxon>
        <taxon>Lactobacillales</taxon>
        <taxon>Lactobacillaceae</taxon>
        <taxon>Weissella</taxon>
    </lineage>
</organism>
<dbReference type="OrthoDB" id="2147762at2"/>